<organism evidence="2 3">
    <name type="scientific">Stachybotrys elegans</name>
    <dbReference type="NCBI Taxonomy" id="80388"/>
    <lineage>
        <taxon>Eukaryota</taxon>
        <taxon>Fungi</taxon>
        <taxon>Dikarya</taxon>
        <taxon>Ascomycota</taxon>
        <taxon>Pezizomycotina</taxon>
        <taxon>Sordariomycetes</taxon>
        <taxon>Hypocreomycetidae</taxon>
        <taxon>Hypocreales</taxon>
        <taxon>Stachybotryaceae</taxon>
        <taxon>Stachybotrys</taxon>
    </lineage>
</organism>
<accession>A0A8K0WJR0</accession>
<sequence>MGRSQKVTRDRLNQNGIWFESDVRFDYEQSPPYLQNFRDIILDFYGVIEVRINKHDKCVEYRSDPRDPFKPHYPTERGNDSLVSQTIKRAQNIQWKATDLDHRSDEKEWDDLFYSYMLKPLGDYWQPQATDTRFIERQKALYERFECHGDKLWTLFKTNFRADERLELTVPKPDRMLSFPIYNTKNANRLSRDEDHWRWKGTPVVTENFSLEVLEQLWNNGKGLCSSPFDIYSKAKAGNHRSKDTYRPKDHQCFPWLVVEHKKATNAEFCYCQAANASSAALMLLESAAQYAETRYDGLLVPPIPVITTVGKRVRVWIAWHSFIDSGPDDEPDDASASASDEKSDSEYDQYTDSEYEADYQPDDDISSEGNDDDGGNRQSNYMMEYIWEGELTNIVDIIELEAILGNIHTWAMRDLKPLLSSYIGNWRSQLGV</sequence>
<evidence type="ECO:0000256" key="1">
    <source>
        <dbReference type="SAM" id="MobiDB-lite"/>
    </source>
</evidence>
<keyword evidence="3" id="KW-1185">Reference proteome</keyword>
<dbReference type="EMBL" id="JAGPNK010000024">
    <property type="protein sequence ID" value="KAH7304295.1"/>
    <property type="molecule type" value="Genomic_DNA"/>
</dbReference>
<feature type="compositionally biased region" description="Acidic residues" evidence="1">
    <location>
        <begin position="347"/>
        <end position="374"/>
    </location>
</feature>
<evidence type="ECO:0000313" key="2">
    <source>
        <dbReference type="EMBL" id="KAH7304295.1"/>
    </source>
</evidence>
<feature type="region of interest" description="Disordered" evidence="1">
    <location>
        <begin position="328"/>
        <end position="378"/>
    </location>
</feature>
<gene>
    <name evidence="2" type="ORF">B0I35DRAFT_445485</name>
</gene>
<evidence type="ECO:0000313" key="3">
    <source>
        <dbReference type="Proteomes" id="UP000813444"/>
    </source>
</evidence>
<reference evidence="2" key="1">
    <citation type="journal article" date="2021" name="Nat. Commun.">
        <title>Genetic determinants of endophytism in the Arabidopsis root mycobiome.</title>
        <authorList>
            <person name="Mesny F."/>
            <person name="Miyauchi S."/>
            <person name="Thiergart T."/>
            <person name="Pickel B."/>
            <person name="Atanasova L."/>
            <person name="Karlsson M."/>
            <person name="Huettel B."/>
            <person name="Barry K.W."/>
            <person name="Haridas S."/>
            <person name="Chen C."/>
            <person name="Bauer D."/>
            <person name="Andreopoulos W."/>
            <person name="Pangilinan J."/>
            <person name="LaButti K."/>
            <person name="Riley R."/>
            <person name="Lipzen A."/>
            <person name="Clum A."/>
            <person name="Drula E."/>
            <person name="Henrissat B."/>
            <person name="Kohler A."/>
            <person name="Grigoriev I.V."/>
            <person name="Martin F.M."/>
            <person name="Hacquard S."/>
        </authorList>
    </citation>
    <scope>NUCLEOTIDE SEQUENCE</scope>
    <source>
        <strain evidence="2">MPI-CAGE-CH-0235</strain>
    </source>
</reference>
<dbReference type="OrthoDB" id="5081713at2759"/>
<proteinExistence type="predicted"/>
<name>A0A8K0WJR0_9HYPO</name>
<protein>
    <submittedName>
        <fullName evidence="2">Uncharacterized protein</fullName>
    </submittedName>
</protein>
<dbReference type="Proteomes" id="UP000813444">
    <property type="component" value="Unassembled WGS sequence"/>
</dbReference>
<dbReference type="AlphaFoldDB" id="A0A8K0WJR0"/>
<comment type="caution">
    <text evidence="2">The sequence shown here is derived from an EMBL/GenBank/DDBJ whole genome shotgun (WGS) entry which is preliminary data.</text>
</comment>